<dbReference type="EMBL" id="BA000004">
    <property type="protein sequence ID" value="BAB04031.1"/>
    <property type="molecule type" value="Genomic_DNA"/>
</dbReference>
<reference evidence="2 3" key="1">
    <citation type="journal article" date="2000" name="Nucleic Acids Res.">
        <title>Complete genome sequence of the alkaliphilic bacterium Bacillus halodurans and genomic sequence comparison with Bacillus subtilis.</title>
        <authorList>
            <person name="Takami H."/>
            <person name="Nakasone K."/>
            <person name="Takaki Y."/>
            <person name="Maeno G."/>
            <person name="Sasaki R."/>
            <person name="Masui N."/>
            <person name="Fuji F."/>
            <person name="Hirama C."/>
            <person name="Nakamura Y."/>
            <person name="Ogasawara N."/>
            <person name="Kuhara S."/>
            <person name="Horikoshi K."/>
        </authorList>
    </citation>
    <scope>NUCLEOTIDE SEQUENCE [LARGE SCALE GENOMIC DNA]</scope>
    <source>
        <strain evidence="3">ATCC BAA-125 / DSM 18197 / FERM 7344 / JCM 9153 / C-125</strain>
    </source>
</reference>
<dbReference type="RefSeq" id="WP_010896493.1">
    <property type="nucleotide sequence ID" value="NC_002570.2"/>
</dbReference>
<evidence type="ECO:0000313" key="3">
    <source>
        <dbReference type="Proteomes" id="UP000001258"/>
    </source>
</evidence>
<organism evidence="2 3">
    <name type="scientific">Halalkalibacterium halodurans (strain ATCC BAA-125 / DSM 18197 / FERM 7344 / JCM 9153 / C-125)</name>
    <name type="common">Bacillus halodurans</name>
    <dbReference type="NCBI Taxonomy" id="272558"/>
    <lineage>
        <taxon>Bacteria</taxon>
        <taxon>Bacillati</taxon>
        <taxon>Bacillota</taxon>
        <taxon>Bacilli</taxon>
        <taxon>Bacillales</taxon>
        <taxon>Bacillaceae</taxon>
        <taxon>Halalkalibacterium (ex Joshi et al. 2022)</taxon>
    </lineage>
</organism>
<feature type="chain" id="PRO_5039615043" evidence="1">
    <location>
        <begin position="19"/>
        <end position="90"/>
    </location>
</feature>
<evidence type="ECO:0000256" key="1">
    <source>
        <dbReference type="SAM" id="SignalP"/>
    </source>
</evidence>
<dbReference type="Proteomes" id="UP000001258">
    <property type="component" value="Chromosome"/>
</dbReference>
<feature type="signal peptide" evidence="1">
    <location>
        <begin position="1"/>
        <end position="18"/>
    </location>
</feature>
<dbReference type="KEGG" id="bha:BH0312"/>
<evidence type="ECO:0000313" key="2">
    <source>
        <dbReference type="EMBL" id="BAB04031.1"/>
    </source>
</evidence>
<name>Q9KG04_HALH5</name>
<dbReference type="OrthoDB" id="2729595at2"/>
<dbReference type="PIR" id="H83688">
    <property type="entry name" value="H83688"/>
</dbReference>
<dbReference type="HOGENOM" id="CLU_2434706_0_0_9"/>
<gene>
    <name evidence="2" type="ordered locus">BH0312</name>
</gene>
<dbReference type="PROSITE" id="PS51257">
    <property type="entry name" value="PROKAR_LIPOPROTEIN"/>
    <property type="match status" value="1"/>
</dbReference>
<keyword evidence="1" id="KW-0732">Signal</keyword>
<dbReference type="AlphaFoldDB" id="Q9KG04"/>
<sequence>MTKQIYYLFMILMISSLAGCNQGTKQVIIEIPYKEYNHPVVLGDNMFVNVNRDASNLFDVDALIQYNMKTGEEKILYESEYEESAMQVHK</sequence>
<accession>Q9KG04</accession>
<dbReference type="eggNOG" id="ENOG5032TQW">
    <property type="taxonomic scope" value="Bacteria"/>
</dbReference>
<protein>
    <submittedName>
        <fullName evidence="2">BH0312 protein</fullName>
    </submittedName>
</protein>
<keyword evidence="3" id="KW-1185">Reference proteome</keyword>
<proteinExistence type="predicted"/>